<keyword evidence="1" id="KW-0732">Signal</keyword>
<dbReference type="AlphaFoldDB" id="A0A9P5PEL2"/>
<dbReference type="Proteomes" id="UP000772434">
    <property type="component" value="Unassembled WGS sequence"/>
</dbReference>
<name>A0A9P5PEL2_9AGAR</name>
<dbReference type="OrthoDB" id="2990733at2759"/>
<evidence type="ECO:0000256" key="1">
    <source>
        <dbReference type="SAM" id="SignalP"/>
    </source>
</evidence>
<reference evidence="2" key="1">
    <citation type="submission" date="2020-11" db="EMBL/GenBank/DDBJ databases">
        <authorList>
            <consortium name="DOE Joint Genome Institute"/>
            <person name="Ahrendt S."/>
            <person name="Riley R."/>
            <person name="Andreopoulos W."/>
            <person name="Labutti K."/>
            <person name="Pangilinan J."/>
            <person name="Ruiz-Duenas F.J."/>
            <person name="Barrasa J.M."/>
            <person name="Sanchez-Garcia M."/>
            <person name="Camarero S."/>
            <person name="Miyauchi S."/>
            <person name="Serrano A."/>
            <person name="Linde D."/>
            <person name="Babiker R."/>
            <person name="Drula E."/>
            <person name="Ayuso-Fernandez I."/>
            <person name="Pacheco R."/>
            <person name="Padilla G."/>
            <person name="Ferreira P."/>
            <person name="Barriuso J."/>
            <person name="Kellner H."/>
            <person name="Castanera R."/>
            <person name="Alfaro M."/>
            <person name="Ramirez L."/>
            <person name="Pisabarro A.G."/>
            <person name="Kuo A."/>
            <person name="Tritt A."/>
            <person name="Lipzen A."/>
            <person name="He G."/>
            <person name="Yan M."/>
            <person name="Ng V."/>
            <person name="Cullen D."/>
            <person name="Martin F."/>
            <person name="Rosso M.-N."/>
            <person name="Henrissat B."/>
            <person name="Hibbett D."/>
            <person name="Martinez A.T."/>
            <person name="Grigoriev I.V."/>
        </authorList>
    </citation>
    <scope>NUCLEOTIDE SEQUENCE</scope>
    <source>
        <strain evidence="2">AH 40177</strain>
    </source>
</reference>
<gene>
    <name evidence="2" type="ORF">BDP27DRAFT_1451079</name>
</gene>
<evidence type="ECO:0000313" key="3">
    <source>
        <dbReference type="Proteomes" id="UP000772434"/>
    </source>
</evidence>
<keyword evidence="3" id="KW-1185">Reference proteome</keyword>
<dbReference type="EMBL" id="JADNRY010000137">
    <property type="protein sequence ID" value="KAF9063846.1"/>
    <property type="molecule type" value="Genomic_DNA"/>
</dbReference>
<comment type="caution">
    <text evidence="2">The sequence shown here is derived from an EMBL/GenBank/DDBJ whole genome shotgun (WGS) entry which is preliminary data.</text>
</comment>
<protein>
    <submittedName>
        <fullName evidence="2">Uncharacterized protein</fullName>
    </submittedName>
</protein>
<accession>A0A9P5PEL2</accession>
<sequence>MTLKYSFLALAGAAILFCASAVPTSDSQQTATCAVCPSSIVFEGQTRTLTLAEEETGNIIQCNYDTPAISGLNPFCVYNNIGGALVFSNTGGACTSPTMVSQPGPSCTTALS</sequence>
<evidence type="ECO:0000313" key="2">
    <source>
        <dbReference type="EMBL" id="KAF9063846.1"/>
    </source>
</evidence>
<organism evidence="2 3">
    <name type="scientific">Rhodocollybia butyracea</name>
    <dbReference type="NCBI Taxonomy" id="206335"/>
    <lineage>
        <taxon>Eukaryota</taxon>
        <taxon>Fungi</taxon>
        <taxon>Dikarya</taxon>
        <taxon>Basidiomycota</taxon>
        <taxon>Agaricomycotina</taxon>
        <taxon>Agaricomycetes</taxon>
        <taxon>Agaricomycetidae</taxon>
        <taxon>Agaricales</taxon>
        <taxon>Marasmiineae</taxon>
        <taxon>Omphalotaceae</taxon>
        <taxon>Rhodocollybia</taxon>
    </lineage>
</organism>
<feature type="signal peptide" evidence="1">
    <location>
        <begin position="1"/>
        <end position="21"/>
    </location>
</feature>
<feature type="chain" id="PRO_5040318532" evidence="1">
    <location>
        <begin position="22"/>
        <end position="112"/>
    </location>
</feature>
<proteinExistence type="predicted"/>